<dbReference type="Pfam" id="PF01557">
    <property type="entry name" value="FAA_hydrolase"/>
    <property type="match status" value="1"/>
</dbReference>
<proteinExistence type="inferred from homology"/>
<dbReference type="GO" id="GO:0046872">
    <property type="term" value="F:metal ion binding"/>
    <property type="evidence" value="ECO:0007669"/>
    <property type="project" value="UniProtKB-KW"/>
</dbReference>
<dbReference type="InterPro" id="IPR036663">
    <property type="entry name" value="Fumarylacetoacetase_C_sf"/>
</dbReference>
<dbReference type="InterPro" id="IPR011234">
    <property type="entry name" value="Fumarylacetoacetase-like_C"/>
</dbReference>
<evidence type="ECO:0000259" key="3">
    <source>
        <dbReference type="Pfam" id="PF01557"/>
    </source>
</evidence>
<dbReference type="EMBL" id="CP003639">
    <property type="protein sequence ID" value="AFM42062.1"/>
    <property type="molecule type" value="Genomic_DNA"/>
</dbReference>
<gene>
    <name evidence="5" type="ordered locus">Desaci_3158</name>
</gene>
<dbReference type="RefSeq" id="WP_014828053.1">
    <property type="nucleotide sequence ID" value="NC_018068.1"/>
</dbReference>
<dbReference type="Proteomes" id="UP000002892">
    <property type="component" value="Chromosome"/>
</dbReference>
<keyword evidence="6" id="KW-1185">Reference proteome</keyword>
<dbReference type="KEGG" id="dai:Desaci_3158"/>
<protein>
    <submittedName>
        <fullName evidence="5">2-keto-4-pentenoate hydratase/2-oxohepta-3-ene-1,7-dioic acid hydratase</fullName>
    </submittedName>
</protein>
<organism evidence="5 6">
    <name type="scientific">Desulfosporosinus acidiphilus (strain DSM 22704 / JCM 16185 / SJ4)</name>
    <dbReference type="NCBI Taxonomy" id="646529"/>
    <lineage>
        <taxon>Bacteria</taxon>
        <taxon>Bacillati</taxon>
        <taxon>Bacillota</taxon>
        <taxon>Clostridia</taxon>
        <taxon>Eubacteriales</taxon>
        <taxon>Desulfitobacteriaceae</taxon>
        <taxon>Desulfosporosinus</taxon>
    </lineage>
</organism>
<dbReference type="PANTHER" id="PTHR42796:SF4">
    <property type="entry name" value="FUMARYLACETOACETATE HYDROLASE DOMAIN-CONTAINING PROTEIN 2A"/>
    <property type="match status" value="1"/>
</dbReference>
<dbReference type="GO" id="GO:0016853">
    <property type="term" value="F:isomerase activity"/>
    <property type="evidence" value="ECO:0007669"/>
    <property type="project" value="UniProtKB-ARBA"/>
</dbReference>
<evidence type="ECO:0000256" key="1">
    <source>
        <dbReference type="ARBA" id="ARBA00010211"/>
    </source>
</evidence>
<feature type="domain" description="Fumarylacetoacetase-like C-terminal" evidence="3">
    <location>
        <begin position="57"/>
        <end position="260"/>
    </location>
</feature>
<accession>I4D8D8</accession>
<name>I4D8D8_DESAJ</name>
<evidence type="ECO:0000256" key="2">
    <source>
        <dbReference type="ARBA" id="ARBA00022723"/>
    </source>
</evidence>
<dbReference type="AlphaFoldDB" id="I4D8D8"/>
<dbReference type="Gene3D" id="3.90.850.10">
    <property type="entry name" value="Fumarylacetoacetase-like, C-terminal domain"/>
    <property type="match status" value="1"/>
</dbReference>
<evidence type="ECO:0000313" key="6">
    <source>
        <dbReference type="Proteomes" id="UP000002892"/>
    </source>
</evidence>
<dbReference type="SUPFAM" id="SSF56529">
    <property type="entry name" value="FAH"/>
    <property type="match status" value="1"/>
</dbReference>
<dbReference type="Pfam" id="PF10370">
    <property type="entry name" value="Rv2993c-like_N"/>
    <property type="match status" value="1"/>
</dbReference>
<evidence type="ECO:0000313" key="5">
    <source>
        <dbReference type="EMBL" id="AFM42062.1"/>
    </source>
</evidence>
<comment type="similarity">
    <text evidence="1">Belongs to the FAH family.</text>
</comment>
<dbReference type="OrthoDB" id="9805307at2"/>
<dbReference type="InterPro" id="IPR018833">
    <property type="entry name" value="Rv2993c-like_N"/>
</dbReference>
<dbReference type="STRING" id="646529.Desaci_3158"/>
<reference evidence="5 6" key="1">
    <citation type="journal article" date="2012" name="J. Bacteriol.">
        <title>Complete genome sequences of Desulfosporosinus orientis DSM765T, Desulfosporosinus youngiae DSM17734T, Desulfosporosinus meridiei DSM13257T, and Desulfosporosinus acidiphilus DSM22704T.</title>
        <authorList>
            <person name="Pester M."/>
            <person name="Brambilla E."/>
            <person name="Alazard D."/>
            <person name="Rattei T."/>
            <person name="Weinmaier T."/>
            <person name="Han J."/>
            <person name="Lucas S."/>
            <person name="Lapidus A."/>
            <person name="Cheng J.F."/>
            <person name="Goodwin L."/>
            <person name="Pitluck S."/>
            <person name="Peters L."/>
            <person name="Ovchinnikova G."/>
            <person name="Teshima H."/>
            <person name="Detter J.C."/>
            <person name="Han C.S."/>
            <person name="Tapia R."/>
            <person name="Land M.L."/>
            <person name="Hauser L."/>
            <person name="Kyrpides N.C."/>
            <person name="Ivanova N.N."/>
            <person name="Pagani I."/>
            <person name="Huntmann M."/>
            <person name="Wei C.L."/>
            <person name="Davenport K.W."/>
            <person name="Daligault H."/>
            <person name="Chain P.S."/>
            <person name="Chen A."/>
            <person name="Mavromatis K."/>
            <person name="Markowitz V."/>
            <person name="Szeto E."/>
            <person name="Mikhailova N."/>
            <person name="Pati A."/>
            <person name="Wagner M."/>
            <person name="Woyke T."/>
            <person name="Ollivier B."/>
            <person name="Klenk H.P."/>
            <person name="Spring S."/>
            <person name="Loy A."/>
        </authorList>
    </citation>
    <scope>NUCLEOTIDE SEQUENCE [LARGE SCALE GENOMIC DNA]</scope>
    <source>
        <strain evidence="6">DSM 22704 / JCM 16185 / SJ4</strain>
    </source>
</reference>
<dbReference type="HOGENOM" id="CLU_028458_4_2_9"/>
<evidence type="ECO:0000259" key="4">
    <source>
        <dbReference type="Pfam" id="PF10370"/>
    </source>
</evidence>
<keyword evidence="2" id="KW-0479">Metal-binding</keyword>
<sequence length="264" mass="29213">MKFVRFMDQSNEIKFGVLEDTNIRLFDRTFLDSKRQLTDQVIKLEEVRLLAPVEPSKVICVGLNYSLHIKEMKSSLNLKDTEPSKPDDPIVFLKPQTSVIGPGDKIIYPQISQRVDFEAELAAVIGKTIKGVTEEEASNAILGYTCANDVTARDLQQKDGQWTRGKSFDTFCPLGPWVVTDIDPSDLDIQLFLNGEVKQSSNTKYFITPVPRLISFISQVMTLNPGDVVLTGTPEGVGPMQPGDEVVVKIPAIGELGNTIIAEN</sequence>
<feature type="domain" description="Rv2993c-like N-terminal" evidence="4">
    <location>
        <begin position="1"/>
        <end position="52"/>
    </location>
</feature>
<dbReference type="GO" id="GO:0019752">
    <property type="term" value="P:carboxylic acid metabolic process"/>
    <property type="evidence" value="ECO:0007669"/>
    <property type="project" value="UniProtKB-ARBA"/>
</dbReference>
<dbReference type="FunFam" id="3.90.850.10:FF:000002">
    <property type="entry name" value="2-hydroxyhepta-2,4-diene-1,7-dioate isomerase"/>
    <property type="match status" value="1"/>
</dbReference>
<dbReference type="InterPro" id="IPR051121">
    <property type="entry name" value="FAH"/>
</dbReference>
<dbReference type="PANTHER" id="PTHR42796">
    <property type="entry name" value="FUMARYLACETOACETATE HYDROLASE DOMAIN-CONTAINING PROTEIN 2A-RELATED"/>
    <property type="match status" value="1"/>
</dbReference>
<dbReference type="eggNOG" id="COG0179">
    <property type="taxonomic scope" value="Bacteria"/>
</dbReference>